<accession>A0A9P3G3H1</accession>
<name>A0A9P3G3H1_9APHY</name>
<dbReference type="EMBL" id="BPQB01000009">
    <property type="protein sequence ID" value="GJE88417.1"/>
    <property type="molecule type" value="Genomic_DNA"/>
</dbReference>
<dbReference type="Gene3D" id="1.20.1280.50">
    <property type="match status" value="1"/>
</dbReference>
<gene>
    <name evidence="1" type="ORF">PsYK624_045000</name>
</gene>
<dbReference type="InterPro" id="IPR036047">
    <property type="entry name" value="F-box-like_dom_sf"/>
</dbReference>
<proteinExistence type="predicted"/>
<comment type="caution">
    <text evidence="1">The sequence shown here is derived from an EMBL/GenBank/DDBJ whole genome shotgun (WGS) entry which is preliminary data.</text>
</comment>
<keyword evidence="2" id="KW-1185">Reference proteome</keyword>
<protein>
    <recommendedName>
        <fullName evidence="3">F-box domain-containing protein</fullName>
    </recommendedName>
</protein>
<evidence type="ECO:0000313" key="1">
    <source>
        <dbReference type="EMBL" id="GJE88417.1"/>
    </source>
</evidence>
<dbReference type="Proteomes" id="UP000703269">
    <property type="component" value="Unassembled WGS sequence"/>
</dbReference>
<reference evidence="1 2" key="1">
    <citation type="submission" date="2021-08" db="EMBL/GenBank/DDBJ databases">
        <title>Draft Genome Sequence of Phanerochaete sordida strain YK-624.</title>
        <authorList>
            <person name="Mori T."/>
            <person name="Dohra H."/>
            <person name="Suzuki T."/>
            <person name="Kawagishi H."/>
            <person name="Hirai H."/>
        </authorList>
    </citation>
    <scope>NUCLEOTIDE SEQUENCE [LARGE SCALE GENOMIC DNA]</scope>
    <source>
        <strain evidence="1 2">YK-624</strain>
    </source>
</reference>
<organism evidence="1 2">
    <name type="scientific">Phanerochaete sordida</name>
    <dbReference type="NCBI Taxonomy" id="48140"/>
    <lineage>
        <taxon>Eukaryota</taxon>
        <taxon>Fungi</taxon>
        <taxon>Dikarya</taxon>
        <taxon>Basidiomycota</taxon>
        <taxon>Agaricomycotina</taxon>
        <taxon>Agaricomycetes</taxon>
        <taxon>Polyporales</taxon>
        <taxon>Phanerochaetaceae</taxon>
        <taxon>Phanerochaete</taxon>
    </lineage>
</organism>
<dbReference type="SUPFAM" id="SSF81383">
    <property type="entry name" value="F-box domain"/>
    <property type="match status" value="1"/>
</dbReference>
<dbReference type="AlphaFoldDB" id="A0A9P3G3H1"/>
<evidence type="ECO:0000313" key="2">
    <source>
        <dbReference type="Proteomes" id="UP000703269"/>
    </source>
</evidence>
<evidence type="ECO:0008006" key="3">
    <source>
        <dbReference type="Google" id="ProtNLM"/>
    </source>
</evidence>
<sequence>MADIHDLPAELLHAIFEWLWLHGWSQLRPNQDSYRDLKNASLVCSDWRAQACRCLFRDFCYSFQRVPDKDKWAGVRHGKDGRWGQHFGEPEKVPYKTLEELLAFLQNRPDIATSVKSLRLTCYPTQWRTEAGPQFSRQFSAGDRIDPAMLASLLRLLPQLSLLRTRSVVPTGPLAPGFQIDLPALKCLIVSFNSRQAESRDAEMLLRCFATVPHLELQGNPSGVGGAWQVVAAPDTESRLALERLTLVNVSSIAPGLLHTLVHSPTVHSLRVLRLEAVRASALPAVQAIINAAGAGVTTVRFDTLTASEHARQAQVLDFSACQALERLTLSIDLEPENREQMEAALATATAIFGALTAGPGAALRNLTDIVLELCIDVLQHDGSDDGHAEADGTHLEQALDALIERSSVTKITVYCVCDPDAEAERAAVDMVKNLFPGLHNRQRLEIETDADDAD</sequence>